<keyword evidence="2" id="KW-0975">Bacterial flagellum</keyword>
<dbReference type="GO" id="GO:0071978">
    <property type="term" value="P:bacterial-type flagellum-dependent swarming motility"/>
    <property type="evidence" value="ECO:0007669"/>
    <property type="project" value="TreeGrafter"/>
</dbReference>
<feature type="domain" description="Flagellar basal body rod protein N-terminal" evidence="3">
    <location>
        <begin position="5"/>
        <end position="35"/>
    </location>
</feature>
<comment type="caution">
    <text evidence="6">The sequence shown here is derived from an EMBL/GenBank/DDBJ whole genome shotgun (WGS) entry which is preliminary data.</text>
</comment>
<dbReference type="Pfam" id="PF06429">
    <property type="entry name" value="Flg_bbr_C"/>
    <property type="match status" value="1"/>
</dbReference>
<dbReference type="RefSeq" id="WP_080064718.1">
    <property type="nucleotide sequence ID" value="NZ_MZGX01000014.1"/>
</dbReference>
<dbReference type="OrthoDB" id="9804559at2"/>
<evidence type="ECO:0000259" key="4">
    <source>
        <dbReference type="Pfam" id="PF06429"/>
    </source>
</evidence>
<dbReference type="InterPro" id="IPR037925">
    <property type="entry name" value="FlgE/F/G-like"/>
</dbReference>
<dbReference type="STRING" id="48256.CLHUN_22800"/>
<feature type="domain" description="Flagellar basal-body/hook protein C-terminal" evidence="4">
    <location>
        <begin position="212"/>
        <end position="256"/>
    </location>
</feature>
<dbReference type="PANTHER" id="PTHR30435:SF19">
    <property type="entry name" value="FLAGELLAR BASAL-BODY ROD PROTEIN FLGG"/>
    <property type="match status" value="1"/>
</dbReference>
<dbReference type="GO" id="GO:0009425">
    <property type="term" value="C:bacterial-type flagellum basal body"/>
    <property type="evidence" value="ECO:0007669"/>
    <property type="project" value="UniProtKB-SubCell"/>
</dbReference>
<dbReference type="SUPFAM" id="SSF117143">
    <property type="entry name" value="Flagellar hook protein flgE"/>
    <property type="match status" value="1"/>
</dbReference>
<keyword evidence="6" id="KW-0282">Flagellum</keyword>
<dbReference type="Proteomes" id="UP000191554">
    <property type="component" value="Unassembled WGS sequence"/>
</dbReference>
<dbReference type="InterPro" id="IPR001444">
    <property type="entry name" value="Flag_bb_rod_N"/>
</dbReference>
<evidence type="ECO:0000313" key="6">
    <source>
        <dbReference type="EMBL" id="OPX43800.1"/>
    </source>
</evidence>
<dbReference type="InterPro" id="IPR053967">
    <property type="entry name" value="LlgE_F_G-like_D1"/>
</dbReference>
<feature type="domain" description="Flagellar hook protein FlgE/F/G-like D1" evidence="5">
    <location>
        <begin position="119"/>
        <end position="168"/>
    </location>
</feature>
<keyword evidence="6" id="KW-0966">Cell projection</keyword>
<sequence length="262" mass="28920">MIRGLYTSAWSMIANSKKMDVITNNLANVNTAGYKKDTVVFESFPELLTKRINDSKNSSNIGSMELSSDVGEIYTYFTQGQLNQTNNRMDIAISDDNRGEKASPAFFAIGVLDPSDNNNIKEYYTKDGSFVLNSNNQLVTRDGNFVLGQNGPVTLEPGEFAVDDSGNIVQNGVVIDALRITQFSDATQLRKFRDNLIENSGSETSAFTGKVMQGFSEESNVNVIDEMVDMITVMRAYEANQKLLQSQDSLLEKAVNEVGVVR</sequence>
<accession>A0A1V4SIV5</accession>
<protein>
    <submittedName>
        <fullName evidence="6">Flagellar basal-body rod protein FlgG</fullName>
    </submittedName>
</protein>
<evidence type="ECO:0000313" key="7">
    <source>
        <dbReference type="Proteomes" id="UP000191554"/>
    </source>
</evidence>
<organism evidence="6 7">
    <name type="scientific">Ruminiclostridium hungatei</name>
    <name type="common">Clostridium hungatei</name>
    <dbReference type="NCBI Taxonomy" id="48256"/>
    <lineage>
        <taxon>Bacteria</taxon>
        <taxon>Bacillati</taxon>
        <taxon>Bacillota</taxon>
        <taxon>Clostridia</taxon>
        <taxon>Eubacteriales</taxon>
        <taxon>Oscillospiraceae</taxon>
        <taxon>Ruminiclostridium</taxon>
    </lineage>
</organism>
<name>A0A1V4SIV5_RUMHU</name>
<dbReference type="EMBL" id="MZGX01000014">
    <property type="protein sequence ID" value="OPX43800.1"/>
    <property type="molecule type" value="Genomic_DNA"/>
</dbReference>
<comment type="similarity">
    <text evidence="1 2">Belongs to the flagella basal body rod proteins family.</text>
</comment>
<dbReference type="InterPro" id="IPR010930">
    <property type="entry name" value="Flg_bb/hook_C_dom"/>
</dbReference>
<dbReference type="Pfam" id="PF22692">
    <property type="entry name" value="LlgE_F_G_D1"/>
    <property type="match status" value="1"/>
</dbReference>
<keyword evidence="6" id="KW-0969">Cilium</keyword>
<evidence type="ECO:0000256" key="1">
    <source>
        <dbReference type="ARBA" id="ARBA00009677"/>
    </source>
</evidence>
<gene>
    <name evidence="6" type="primary">flgG_1</name>
    <name evidence="6" type="ORF">CLHUN_22800</name>
</gene>
<proteinExistence type="inferred from homology"/>
<dbReference type="PANTHER" id="PTHR30435">
    <property type="entry name" value="FLAGELLAR PROTEIN"/>
    <property type="match status" value="1"/>
</dbReference>
<evidence type="ECO:0000259" key="3">
    <source>
        <dbReference type="Pfam" id="PF00460"/>
    </source>
</evidence>
<reference evidence="6 7" key="1">
    <citation type="submission" date="2017-03" db="EMBL/GenBank/DDBJ databases">
        <title>Genome sequence of Clostridium hungatei DSM 14427.</title>
        <authorList>
            <person name="Poehlein A."/>
            <person name="Daniel R."/>
        </authorList>
    </citation>
    <scope>NUCLEOTIDE SEQUENCE [LARGE SCALE GENOMIC DNA]</scope>
    <source>
        <strain evidence="6 7">DSM 14427</strain>
    </source>
</reference>
<keyword evidence="7" id="KW-1185">Reference proteome</keyword>
<dbReference type="NCBIfam" id="TIGR03506">
    <property type="entry name" value="FlgEFG_subfam"/>
    <property type="match status" value="1"/>
</dbReference>
<dbReference type="InterPro" id="IPR020013">
    <property type="entry name" value="Flagellar_FlgE/F/G"/>
</dbReference>
<dbReference type="Pfam" id="PF00460">
    <property type="entry name" value="Flg_bb_rod"/>
    <property type="match status" value="1"/>
</dbReference>
<evidence type="ECO:0000256" key="2">
    <source>
        <dbReference type="RuleBase" id="RU362116"/>
    </source>
</evidence>
<evidence type="ECO:0000259" key="5">
    <source>
        <dbReference type="Pfam" id="PF22692"/>
    </source>
</evidence>
<comment type="subcellular location">
    <subcellularLocation>
        <location evidence="2">Bacterial flagellum basal body</location>
    </subcellularLocation>
</comment>
<dbReference type="AlphaFoldDB" id="A0A1V4SIV5"/>